<comment type="caution">
    <text evidence="1">The sequence shown here is derived from an EMBL/GenBank/DDBJ whole genome shotgun (WGS) entry which is preliminary data.</text>
</comment>
<organism evidence="1 2">
    <name type="scientific">Allacma fusca</name>
    <dbReference type="NCBI Taxonomy" id="39272"/>
    <lineage>
        <taxon>Eukaryota</taxon>
        <taxon>Metazoa</taxon>
        <taxon>Ecdysozoa</taxon>
        <taxon>Arthropoda</taxon>
        <taxon>Hexapoda</taxon>
        <taxon>Collembola</taxon>
        <taxon>Symphypleona</taxon>
        <taxon>Sminthuridae</taxon>
        <taxon>Allacma</taxon>
    </lineage>
</organism>
<evidence type="ECO:0000313" key="2">
    <source>
        <dbReference type="Proteomes" id="UP000708208"/>
    </source>
</evidence>
<dbReference type="EMBL" id="CAJVCH010487408">
    <property type="protein sequence ID" value="CAG7820705.1"/>
    <property type="molecule type" value="Genomic_DNA"/>
</dbReference>
<dbReference type="AlphaFoldDB" id="A0A8J2PN29"/>
<name>A0A8J2PN29_9HEXA</name>
<feature type="non-terminal residue" evidence="1">
    <location>
        <position position="1"/>
    </location>
</feature>
<dbReference type="Proteomes" id="UP000708208">
    <property type="component" value="Unassembled WGS sequence"/>
</dbReference>
<gene>
    <name evidence="1" type="ORF">AFUS01_LOCUS31082</name>
</gene>
<accession>A0A8J2PN29</accession>
<sequence>DMAWDTVLDWATEDTAMATFWDMEAMAVDCTVITVNDKDDLSKVGVKLPM</sequence>
<proteinExistence type="predicted"/>
<protein>
    <submittedName>
        <fullName evidence="1">Uncharacterized protein</fullName>
    </submittedName>
</protein>
<evidence type="ECO:0000313" key="1">
    <source>
        <dbReference type="EMBL" id="CAG7820705.1"/>
    </source>
</evidence>
<reference evidence="1" key="1">
    <citation type="submission" date="2021-06" db="EMBL/GenBank/DDBJ databases">
        <authorList>
            <person name="Hodson N. C."/>
            <person name="Mongue J. A."/>
            <person name="Jaron S. K."/>
        </authorList>
    </citation>
    <scope>NUCLEOTIDE SEQUENCE</scope>
</reference>
<keyword evidence="2" id="KW-1185">Reference proteome</keyword>